<reference evidence="3 4" key="1">
    <citation type="submission" date="2015-09" db="EMBL/GenBank/DDBJ databases">
        <title>Draft Genome Sequence of Bradyrhizobium manausense Strain BR 3351T, a Novel Symbiotic Nitrogen-Fixing Alphaproteobacterium Isolated from Brazilian Amazon Rain Forest.</title>
        <authorList>
            <person name="De Araujo J.L."/>
            <person name="Zilli J.E."/>
        </authorList>
    </citation>
    <scope>NUCLEOTIDE SEQUENCE [LARGE SCALE GENOMIC DNA]</scope>
    <source>
        <strain evidence="3 4">BR3351</strain>
    </source>
</reference>
<evidence type="ECO:0000256" key="2">
    <source>
        <dbReference type="SAM" id="Phobius"/>
    </source>
</evidence>
<keyword evidence="2" id="KW-0812">Transmembrane</keyword>
<comment type="caution">
    <text evidence="3">The sequence shown here is derived from an EMBL/GenBank/DDBJ whole genome shotgun (WGS) entry which is preliminary data.</text>
</comment>
<feature type="region of interest" description="Disordered" evidence="1">
    <location>
        <begin position="1"/>
        <end position="20"/>
    </location>
</feature>
<evidence type="ECO:0000256" key="1">
    <source>
        <dbReference type="SAM" id="MobiDB-lite"/>
    </source>
</evidence>
<keyword evidence="2" id="KW-1133">Transmembrane helix</keyword>
<evidence type="ECO:0000313" key="3">
    <source>
        <dbReference type="EMBL" id="KRQ06478.1"/>
    </source>
</evidence>
<proteinExistence type="predicted"/>
<dbReference type="Proteomes" id="UP000051936">
    <property type="component" value="Unassembled WGS sequence"/>
</dbReference>
<keyword evidence="4" id="KW-1185">Reference proteome</keyword>
<protein>
    <submittedName>
        <fullName evidence="3">Uncharacterized protein</fullName>
    </submittedName>
</protein>
<dbReference type="EMBL" id="LJYG01000101">
    <property type="protein sequence ID" value="KRQ06478.1"/>
    <property type="molecule type" value="Genomic_DNA"/>
</dbReference>
<feature type="transmembrane region" description="Helical" evidence="2">
    <location>
        <begin position="36"/>
        <end position="56"/>
    </location>
</feature>
<accession>A0A0R3DDW1</accession>
<name>A0A0R3DDW1_9BRAD</name>
<organism evidence="3 4">
    <name type="scientific">Bradyrhizobium manausense</name>
    <dbReference type="NCBI Taxonomy" id="989370"/>
    <lineage>
        <taxon>Bacteria</taxon>
        <taxon>Pseudomonadati</taxon>
        <taxon>Pseudomonadota</taxon>
        <taxon>Alphaproteobacteria</taxon>
        <taxon>Hyphomicrobiales</taxon>
        <taxon>Nitrobacteraceae</taxon>
        <taxon>Bradyrhizobium</taxon>
    </lineage>
</organism>
<sequence>MMRHMLHHSGHGACRKIDRPTNAELARRRARAKRDVRLLALVRSVAAVATTAVSMLESSIG</sequence>
<evidence type="ECO:0000313" key="4">
    <source>
        <dbReference type="Proteomes" id="UP000051936"/>
    </source>
</evidence>
<keyword evidence="2" id="KW-0472">Membrane</keyword>
<dbReference type="AlphaFoldDB" id="A0A0R3DDW1"/>
<feature type="compositionally biased region" description="Basic residues" evidence="1">
    <location>
        <begin position="1"/>
        <end position="14"/>
    </location>
</feature>
<gene>
    <name evidence="3" type="ORF">AOQ71_26055</name>
</gene>